<dbReference type="SUPFAM" id="SSF56112">
    <property type="entry name" value="Protein kinase-like (PK-like)"/>
    <property type="match status" value="1"/>
</dbReference>
<dbReference type="Gene3D" id="1.10.510.10">
    <property type="entry name" value="Transferase(Phosphotransferase) domain 1"/>
    <property type="match status" value="1"/>
</dbReference>
<dbReference type="Gene3D" id="3.30.200.20">
    <property type="entry name" value="Phosphorylase Kinase, domain 1"/>
    <property type="match status" value="1"/>
</dbReference>
<dbReference type="RefSeq" id="WP_073716230.1">
    <property type="nucleotide sequence ID" value="NZ_MQVR01000019.1"/>
</dbReference>
<evidence type="ECO:0000256" key="5">
    <source>
        <dbReference type="ARBA" id="ARBA00022777"/>
    </source>
</evidence>
<feature type="compositionally biased region" description="Pro residues" evidence="7">
    <location>
        <begin position="302"/>
        <end position="317"/>
    </location>
</feature>
<dbReference type="GO" id="GO:0004674">
    <property type="term" value="F:protein serine/threonine kinase activity"/>
    <property type="evidence" value="ECO:0007669"/>
    <property type="project" value="UniProtKB-KW"/>
</dbReference>
<reference evidence="10" key="1">
    <citation type="submission" date="2016-12" db="EMBL/GenBank/DDBJ databases">
        <authorList>
            <person name="Meng X."/>
        </authorList>
    </citation>
    <scope>NUCLEOTIDE SEQUENCE [LARGE SCALE GENOMIC DNA]</scope>
    <source>
        <strain evidence="10">DSM 19116</strain>
    </source>
</reference>
<dbReference type="PANTHER" id="PTHR43289">
    <property type="entry name" value="MITOGEN-ACTIVATED PROTEIN KINASE KINASE KINASE 20-RELATED"/>
    <property type="match status" value="1"/>
</dbReference>
<dbReference type="InterPro" id="IPR008271">
    <property type="entry name" value="Ser/Thr_kinase_AS"/>
</dbReference>
<evidence type="ECO:0000256" key="1">
    <source>
        <dbReference type="ARBA" id="ARBA00012513"/>
    </source>
</evidence>
<feature type="region of interest" description="Disordered" evidence="7">
    <location>
        <begin position="297"/>
        <end position="317"/>
    </location>
</feature>
<evidence type="ECO:0000256" key="4">
    <source>
        <dbReference type="ARBA" id="ARBA00022741"/>
    </source>
</evidence>
<keyword evidence="5" id="KW-0418">Kinase</keyword>
<comment type="caution">
    <text evidence="9">The sequence shown here is derived from an EMBL/GenBank/DDBJ whole genome shotgun (WGS) entry which is preliminary data.</text>
</comment>
<proteinExistence type="predicted"/>
<name>A0A1Q5Q3R8_9ACTO</name>
<keyword evidence="10" id="KW-1185">Reference proteome</keyword>
<dbReference type="InterPro" id="IPR011009">
    <property type="entry name" value="Kinase-like_dom_sf"/>
</dbReference>
<evidence type="ECO:0000313" key="10">
    <source>
        <dbReference type="Proteomes" id="UP000185628"/>
    </source>
</evidence>
<dbReference type="Proteomes" id="UP000185628">
    <property type="component" value="Unassembled WGS sequence"/>
</dbReference>
<gene>
    <name evidence="9" type="ORF">BSZ39_04735</name>
</gene>
<dbReference type="PROSITE" id="PS00108">
    <property type="entry name" value="PROTEIN_KINASE_ST"/>
    <property type="match status" value="1"/>
</dbReference>
<dbReference type="PROSITE" id="PS50011">
    <property type="entry name" value="PROTEIN_KINASE_DOM"/>
    <property type="match status" value="1"/>
</dbReference>
<sequence length="317" mass="33310">MSPFISQAAAPGTVLAGRFCLDERLASGGMGEVWRGTDLDAEPTGIRQVAIKVLAPELRSQRVFLDRLAAEAVNLGSLNHPSLARFIAHGHSGTIDYLAMEYVPGVPLHVLAAGGASEDMPAGSTPNAEVGGLTYRRIAAILAHVAAALAHAHERGVVHRDVKPANILVKPDPTGDQVWVTDFGIAFGRGASDLTEPGRVMGTAEYLAPERVKGGPSSPATDLYALGVTAFEVITGYRPYDGPSPVAIAMKHILEPPPPLPIRVPPRLARLVSALLAKDPVKRPRTAAQVSREFANCAHIPSPTPPEPPAPPAPEAL</sequence>
<organism evidence="9 10">
    <name type="scientific">Bowdeniella nasicola</name>
    <dbReference type="NCBI Taxonomy" id="208480"/>
    <lineage>
        <taxon>Bacteria</taxon>
        <taxon>Bacillati</taxon>
        <taxon>Actinomycetota</taxon>
        <taxon>Actinomycetes</taxon>
        <taxon>Actinomycetales</taxon>
        <taxon>Actinomycetaceae</taxon>
        <taxon>Bowdeniella</taxon>
    </lineage>
</organism>
<dbReference type="OrthoDB" id="9762169at2"/>
<dbReference type="Pfam" id="PF00069">
    <property type="entry name" value="Pkinase"/>
    <property type="match status" value="1"/>
</dbReference>
<dbReference type="PANTHER" id="PTHR43289:SF6">
    <property type="entry name" value="SERINE_THREONINE-PROTEIN KINASE NEKL-3"/>
    <property type="match status" value="1"/>
</dbReference>
<dbReference type="GO" id="GO:0005524">
    <property type="term" value="F:ATP binding"/>
    <property type="evidence" value="ECO:0007669"/>
    <property type="project" value="UniProtKB-KW"/>
</dbReference>
<evidence type="ECO:0000256" key="2">
    <source>
        <dbReference type="ARBA" id="ARBA00022527"/>
    </source>
</evidence>
<evidence type="ECO:0000259" key="8">
    <source>
        <dbReference type="PROSITE" id="PS50011"/>
    </source>
</evidence>
<dbReference type="CDD" id="cd14014">
    <property type="entry name" value="STKc_PknB_like"/>
    <property type="match status" value="1"/>
</dbReference>
<keyword evidence="6" id="KW-0067">ATP-binding</keyword>
<dbReference type="EC" id="2.7.11.1" evidence="1"/>
<protein>
    <recommendedName>
        <fullName evidence="1">non-specific serine/threonine protein kinase</fullName>
        <ecNumber evidence="1">2.7.11.1</ecNumber>
    </recommendedName>
</protein>
<keyword evidence="4" id="KW-0547">Nucleotide-binding</keyword>
<accession>A0A1Q5Q3R8</accession>
<dbReference type="EMBL" id="MQVR01000019">
    <property type="protein sequence ID" value="OKL54339.1"/>
    <property type="molecule type" value="Genomic_DNA"/>
</dbReference>
<dbReference type="SMART" id="SM00220">
    <property type="entry name" value="S_TKc"/>
    <property type="match status" value="1"/>
</dbReference>
<keyword evidence="2" id="KW-0723">Serine/threonine-protein kinase</keyword>
<evidence type="ECO:0000256" key="6">
    <source>
        <dbReference type="ARBA" id="ARBA00022840"/>
    </source>
</evidence>
<dbReference type="AlphaFoldDB" id="A0A1Q5Q3R8"/>
<dbReference type="InterPro" id="IPR000719">
    <property type="entry name" value="Prot_kinase_dom"/>
</dbReference>
<evidence type="ECO:0000313" key="9">
    <source>
        <dbReference type="EMBL" id="OKL54339.1"/>
    </source>
</evidence>
<evidence type="ECO:0000256" key="3">
    <source>
        <dbReference type="ARBA" id="ARBA00022679"/>
    </source>
</evidence>
<feature type="domain" description="Protein kinase" evidence="8">
    <location>
        <begin position="19"/>
        <end position="295"/>
    </location>
</feature>
<keyword evidence="3" id="KW-0808">Transferase</keyword>
<evidence type="ECO:0000256" key="7">
    <source>
        <dbReference type="SAM" id="MobiDB-lite"/>
    </source>
</evidence>